<protein>
    <submittedName>
        <fullName evidence="2">Uncharacterized protein</fullName>
    </submittedName>
</protein>
<sequence length="92" mass="10326">MVSTEKVPSLCWDATAPECSGSHVERFISKRIPLILRLETGSWSATSTFFTIDSLIISIIIITIVMFDSSFFFIALVGYDNHLVCYIPDVTF</sequence>
<comment type="caution">
    <text evidence="2">The sequence shown here is derived from an EMBL/GenBank/DDBJ whole genome shotgun (WGS) entry which is preliminary data.</text>
</comment>
<dbReference type="EMBL" id="CAMGYJ010000002">
    <property type="protein sequence ID" value="CAI0387001.1"/>
    <property type="molecule type" value="Genomic_DNA"/>
</dbReference>
<feature type="transmembrane region" description="Helical" evidence="1">
    <location>
        <begin position="55"/>
        <end position="79"/>
    </location>
</feature>
<evidence type="ECO:0000313" key="3">
    <source>
        <dbReference type="Proteomes" id="UP001154282"/>
    </source>
</evidence>
<name>A0AAV0HNY0_9ROSI</name>
<gene>
    <name evidence="2" type="ORF">LITE_LOCUS5307</name>
</gene>
<evidence type="ECO:0000313" key="2">
    <source>
        <dbReference type="EMBL" id="CAI0387001.1"/>
    </source>
</evidence>
<evidence type="ECO:0000256" key="1">
    <source>
        <dbReference type="SAM" id="Phobius"/>
    </source>
</evidence>
<keyword evidence="1" id="KW-1133">Transmembrane helix</keyword>
<keyword evidence="1" id="KW-0472">Membrane</keyword>
<accession>A0AAV0HNY0</accession>
<dbReference type="AlphaFoldDB" id="A0AAV0HNY0"/>
<keyword evidence="1" id="KW-0812">Transmembrane</keyword>
<proteinExistence type="predicted"/>
<dbReference type="Proteomes" id="UP001154282">
    <property type="component" value="Unassembled WGS sequence"/>
</dbReference>
<reference evidence="2" key="1">
    <citation type="submission" date="2022-08" db="EMBL/GenBank/DDBJ databases">
        <authorList>
            <person name="Gutierrez-Valencia J."/>
        </authorList>
    </citation>
    <scope>NUCLEOTIDE SEQUENCE</scope>
</reference>
<organism evidence="2 3">
    <name type="scientific">Linum tenue</name>
    <dbReference type="NCBI Taxonomy" id="586396"/>
    <lineage>
        <taxon>Eukaryota</taxon>
        <taxon>Viridiplantae</taxon>
        <taxon>Streptophyta</taxon>
        <taxon>Embryophyta</taxon>
        <taxon>Tracheophyta</taxon>
        <taxon>Spermatophyta</taxon>
        <taxon>Magnoliopsida</taxon>
        <taxon>eudicotyledons</taxon>
        <taxon>Gunneridae</taxon>
        <taxon>Pentapetalae</taxon>
        <taxon>rosids</taxon>
        <taxon>fabids</taxon>
        <taxon>Malpighiales</taxon>
        <taxon>Linaceae</taxon>
        <taxon>Linum</taxon>
    </lineage>
</organism>
<keyword evidence="3" id="KW-1185">Reference proteome</keyword>